<feature type="transmembrane region" description="Helical" evidence="1">
    <location>
        <begin position="269"/>
        <end position="288"/>
    </location>
</feature>
<feature type="transmembrane region" description="Helical" evidence="1">
    <location>
        <begin position="246"/>
        <end position="263"/>
    </location>
</feature>
<comment type="caution">
    <text evidence="2">The sequence shown here is derived from an EMBL/GenBank/DDBJ whole genome shotgun (WGS) entry which is preliminary data.</text>
</comment>
<dbReference type="InterPro" id="IPR052724">
    <property type="entry name" value="GT117_domain-containing"/>
</dbReference>
<dbReference type="Proteomes" id="UP000886335">
    <property type="component" value="Unassembled WGS sequence"/>
</dbReference>
<feature type="transmembrane region" description="Helical" evidence="1">
    <location>
        <begin position="438"/>
        <end position="459"/>
    </location>
</feature>
<feature type="transmembrane region" description="Helical" evidence="1">
    <location>
        <begin position="175"/>
        <end position="203"/>
    </location>
</feature>
<evidence type="ECO:0000256" key="1">
    <source>
        <dbReference type="SAM" id="Phobius"/>
    </source>
</evidence>
<feature type="transmembrane region" description="Helical" evidence="1">
    <location>
        <begin position="144"/>
        <end position="163"/>
    </location>
</feature>
<evidence type="ECO:0000313" key="2">
    <source>
        <dbReference type="EMBL" id="HED31544.1"/>
    </source>
</evidence>
<feature type="transmembrane region" description="Helical" evidence="1">
    <location>
        <begin position="76"/>
        <end position="100"/>
    </location>
</feature>
<dbReference type="Pfam" id="PF11028">
    <property type="entry name" value="TMEM260-like"/>
    <property type="match status" value="1"/>
</dbReference>
<dbReference type="InterPro" id="IPR021280">
    <property type="entry name" value="TMEM260-like"/>
</dbReference>
<dbReference type="PANTHER" id="PTHR16214">
    <property type="entry name" value="TRANSMEMBRANE PROTEIN 260"/>
    <property type="match status" value="1"/>
</dbReference>
<organism evidence="2">
    <name type="scientific">Prosthecochloris aestuarii</name>
    <dbReference type="NCBI Taxonomy" id="1102"/>
    <lineage>
        <taxon>Bacteria</taxon>
        <taxon>Pseudomonadati</taxon>
        <taxon>Chlorobiota</taxon>
        <taxon>Chlorobiia</taxon>
        <taxon>Chlorobiales</taxon>
        <taxon>Chlorobiaceae</taxon>
        <taxon>Prosthecochloris</taxon>
    </lineage>
</organism>
<feature type="transmembrane region" description="Helical" evidence="1">
    <location>
        <begin position="53"/>
        <end position="69"/>
    </location>
</feature>
<feature type="transmembrane region" description="Helical" evidence="1">
    <location>
        <begin position="407"/>
        <end position="426"/>
    </location>
</feature>
<feature type="transmembrane region" description="Helical" evidence="1">
    <location>
        <begin position="12"/>
        <end position="33"/>
    </location>
</feature>
<keyword evidence="1" id="KW-1133">Transmembrane helix</keyword>
<reference evidence="2" key="1">
    <citation type="journal article" date="2020" name="mSystems">
        <title>Genome- and Community-Level Interaction Insights into Carbon Utilization and Element Cycling Functions of Hydrothermarchaeota in Hydrothermal Sediment.</title>
        <authorList>
            <person name="Zhou Z."/>
            <person name="Liu Y."/>
            <person name="Xu W."/>
            <person name="Pan J."/>
            <person name="Luo Z.H."/>
            <person name="Li M."/>
        </authorList>
    </citation>
    <scope>NUCLEOTIDE SEQUENCE [LARGE SCALE GENOMIC DNA]</scope>
    <source>
        <strain evidence="2">SpSt-1181</strain>
    </source>
</reference>
<sequence>MKHSTINRVIALVLLFCSGVVYLITMAPTLSFWDCGEFIATASTLGVPHPPGAPLFLLVGRVFSMLPLFEDIGARLNLVSVTASAATVMMTYLITMRLIVLYRKTDPDEWDAVERISAYGGAAAGALCLAFSDSFWFNAVETEVYASSTLFTAMVFWFVLRWYDDQSRQHSERWLLAAMYMVGLSIGVHLLSLLAVFGVVMVYYYRMHKVTPVSFGWMVLVASGVFVLIYSGVIKGVPFLLQKYSWWGMVLMAAAMIAAVYYAHRHGHVLLHTFSMSFFLLVIGYTSYTMIFARAQAGPPINENNPSTAEAFVSYLNREQYGDLPLWPRRWSAEPLHQYFYSFYDSEADYFLRYQLGHMYLRYFGWQFIGREHAATGAPVDWSQLWGLPFLLGAAGAFFHWRRDWKMGSVVTALFLLTGAALVVYLNQTEPQPRERDYSYVGSFLAFALWIGIGAEHLVMKAGRLVSRGSFQKYAALAGIVMVFLLVNGRMLAQNYHTHDRSGNVVPWDWAWNILQSCDRDAILFTNGDNDTFPLWYLQEVEGIRTDVRVVNLSLANTGWYLDQLKHTRPRGAQPITFSLSDREISEISYVPADTVEVRLPAGESSARLAGEYDAWGVPVPGTVQDTLNWTISPTVEFRRQGFLRPQDIAVYDIVMNNFGKRPLYFALTVGKDNLLGLERFLQLEGLVYRLVPLEVRDNGEIPVSLPRLYRSLCDIYRYRGLSDRTVFLDETALRLCSNYKPLFTRLALGISESGKEVLTLQDTEGEKTSWSRDELVLKVLDMSEAVLPLDRFGLDPEFAASVVHLYVRSGEKQKAYPYISYLEQLGEMTTIADNPRLFYALAISLREVGRIEASEALMERLLREVRMLPSSDKQDVP</sequence>
<accession>A0A831SRV8</accession>
<feature type="transmembrane region" description="Helical" evidence="1">
    <location>
        <begin position="215"/>
        <end position="234"/>
    </location>
</feature>
<dbReference type="EMBL" id="DSBW01000168">
    <property type="protein sequence ID" value="HED31544.1"/>
    <property type="molecule type" value="Genomic_DNA"/>
</dbReference>
<name>A0A831SRV8_PROAE</name>
<dbReference type="PANTHER" id="PTHR16214:SF3">
    <property type="entry name" value="TRANSMEMBRANE PROTEIN 260"/>
    <property type="match status" value="1"/>
</dbReference>
<keyword evidence="1" id="KW-0472">Membrane</keyword>
<feature type="transmembrane region" description="Helical" evidence="1">
    <location>
        <begin position="471"/>
        <end position="493"/>
    </location>
</feature>
<keyword evidence="1" id="KW-0812">Transmembrane</keyword>
<gene>
    <name evidence="2" type="ORF">ENN50_07670</name>
</gene>
<proteinExistence type="predicted"/>
<protein>
    <submittedName>
        <fullName evidence="2">DUF2723 domain-containing protein</fullName>
    </submittedName>
</protein>
<dbReference type="AlphaFoldDB" id="A0A831SRV8"/>